<organism evidence="21 22">
    <name type="scientific">Ailuropoda melanoleuca</name>
    <name type="common">Giant panda</name>
    <dbReference type="NCBI Taxonomy" id="9646"/>
    <lineage>
        <taxon>Eukaryota</taxon>
        <taxon>Metazoa</taxon>
        <taxon>Chordata</taxon>
        <taxon>Craniata</taxon>
        <taxon>Vertebrata</taxon>
        <taxon>Euteleostomi</taxon>
        <taxon>Mammalia</taxon>
        <taxon>Eutheria</taxon>
        <taxon>Laurasiatheria</taxon>
        <taxon>Carnivora</taxon>
        <taxon>Caniformia</taxon>
        <taxon>Ursidae</taxon>
        <taxon>Ailuropoda</taxon>
    </lineage>
</organism>
<dbReference type="Proteomes" id="UP000008912">
    <property type="component" value="Unassembled WGS sequence"/>
</dbReference>
<dbReference type="GO" id="GO:0042393">
    <property type="term" value="F:histone binding"/>
    <property type="evidence" value="ECO:0007669"/>
    <property type="project" value="Ensembl"/>
</dbReference>
<dbReference type="PROSITE" id="PS51525">
    <property type="entry name" value="NET"/>
    <property type="match status" value="1"/>
</dbReference>
<protein>
    <recommendedName>
        <fullName evidence="13">Bromodomain testis-specific protein</fullName>
    </recommendedName>
    <alternativeName>
        <fullName evidence="14">Bromodomain-containing protein 2</fullName>
    </alternativeName>
</protein>
<dbReference type="InterPro" id="IPR043509">
    <property type="entry name" value="Bromo_Brdt_II"/>
</dbReference>
<evidence type="ECO:0000256" key="17">
    <source>
        <dbReference type="PROSITE-ProRule" id="PRU00035"/>
    </source>
</evidence>
<dbReference type="Pfam" id="PF17035">
    <property type="entry name" value="BET"/>
    <property type="match status" value="1"/>
</dbReference>
<dbReference type="PANTHER" id="PTHR22880">
    <property type="entry name" value="FALZ-RELATED BROMODOMAIN-CONTAINING PROTEINS"/>
    <property type="match status" value="1"/>
</dbReference>
<evidence type="ECO:0000256" key="13">
    <source>
        <dbReference type="ARBA" id="ARBA00040033"/>
    </source>
</evidence>
<comment type="subcellular location">
    <subcellularLocation>
        <location evidence="1">Nucleus</location>
    </subcellularLocation>
</comment>
<dbReference type="CDD" id="cd05497">
    <property type="entry name" value="Bromo_Brdt_I_like"/>
    <property type="match status" value="1"/>
</dbReference>
<dbReference type="GeneTree" id="ENSGT00940000154549"/>
<name>A0A7N5JP06_AILME</name>
<dbReference type="GO" id="GO:0006338">
    <property type="term" value="P:chromatin remodeling"/>
    <property type="evidence" value="ECO:0007669"/>
    <property type="project" value="Ensembl"/>
</dbReference>
<reference evidence="21 22" key="1">
    <citation type="journal article" date="2010" name="Nature">
        <title>The sequence and de novo assembly of the giant panda genome.</title>
        <authorList>
            <person name="Li R."/>
            <person name="Fan W."/>
            <person name="Tian G."/>
            <person name="Zhu H."/>
            <person name="He L."/>
            <person name="Cai J."/>
            <person name="Huang Q."/>
            <person name="Cai Q."/>
            <person name="Li B."/>
            <person name="Bai Y."/>
            <person name="Zhang Z."/>
            <person name="Zhang Y."/>
            <person name="Wang W."/>
            <person name="Li J."/>
            <person name="Wei F."/>
            <person name="Li H."/>
            <person name="Jian M."/>
            <person name="Li J."/>
            <person name="Zhang Z."/>
            <person name="Nielsen R."/>
            <person name="Li D."/>
            <person name="Gu W."/>
            <person name="Yang Z."/>
            <person name="Xuan Z."/>
            <person name="Ryder O.A."/>
            <person name="Leung F.C."/>
            <person name="Zhou Y."/>
            <person name="Cao J."/>
            <person name="Sun X."/>
            <person name="Fu Y."/>
            <person name="Fang X."/>
            <person name="Guo X."/>
            <person name="Wang B."/>
            <person name="Hou R."/>
            <person name="Shen F."/>
            <person name="Mu B."/>
            <person name="Ni P."/>
            <person name="Lin R."/>
            <person name="Qian W."/>
            <person name="Wang G."/>
            <person name="Yu C."/>
            <person name="Nie W."/>
            <person name="Wang J."/>
            <person name="Wu Z."/>
            <person name="Liang H."/>
            <person name="Min J."/>
            <person name="Wu Q."/>
            <person name="Cheng S."/>
            <person name="Ruan J."/>
            <person name="Wang M."/>
            <person name="Shi Z."/>
            <person name="Wen M."/>
            <person name="Liu B."/>
            <person name="Ren X."/>
            <person name="Zheng H."/>
            <person name="Dong D."/>
            <person name="Cook K."/>
            <person name="Shan G."/>
            <person name="Zhang H."/>
            <person name="Kosiol C."/>
            <person name="Xie X."/>
            <person name="Lu Z."/>
            <person name="Zheng H."/>
            <person name="Li Y."/>
            <person name="Steiner C.C."/>
            <person name="Lam T.T."/>
            <person name="Lin S."/>
            <person name="Zhang Q."/>
            <person name="Li G."/>
            <person name="Tian J."/>
            <person name="Gong T."/>
            <person name="Liu H."/>
            <person name="Zhang D."/>
            <person name="Fang L."/>
            <person name="Ye C."/>
            <person name="Zhang J."/>
            <person name="Hu W."/>
            <person name="Xu A."/>
            <person name="Ren Y."/>
            <person name="Zhang G."/>
            <person name="Bruford M.W."/>
            <person name="Li Q."/>
            <person name="Ma L."/>
            <person name="Guo Y."/>
            <person name="An N."/>
            <person name="Hu Y."/>
            <person name="Zheng Y."/>
            <person name="Shi Y."/>
            <person name="Li Z."/>
            <person name="Liu Q."/>
            <person name="Chen Y."/>
            <person name="Zhao J."/>
            <person name="Qu N."/>
            <person name="Zhao S."/>
            <person name="Tian F."/>
            <person name="Wang X."/>
            <person name="Wang H."/>
            <person name="Xu L."/>
            <person name="Liu X."/>
            <person name="Vinar T."/>
            <person name="Wang Y."/>
            <person name="Lam T.W."/>
            <person name="Yiu S.M."/>
            <person name="Liu S."/>
            <person name="Zhang H."/>
            <person name="Li D."/>
            <person name="Huang Y."/>
            <person name="Wang X."/>
            <person name="Yang G."/>
            <person name="Jiang Z."/>
            <person name="Wang J."/>
            <person name="Qin N."/>
            <person name="Li L."/>
            <person name="Li J."/>
            <person name="Bolund L."/>
            <person name="Kristiansen K."/>
            <person name="Wong G.K."/>
            <person name="Olson M."/>
            <person name="Zhang X."/>
            <person name="Li S."/>
            <person name="Yang H."/>
            <person name="Wang J."/>
            <person name="Wang J."/>
        </authorList>
    </citation>
    <scope>NUCLEOTIDE SEQUENCE [LARGE SCALE GENOMIC DNA]</scope>
</reference>
<gene>
    <name evidence="21" type="primary">BRDT</name>
</gene>
<reference evidence="21" key="3">
    <citation type="submission" date="2025-09" db="UniProtKB">
        <authorList>
            <consortium name="Ensembl"/>
        </authorList>
    </citation>
    <scope>IDENTIFICATION</scope>
</reference>
<evidence type="ECO:0000256" key="9">
    <source>
        <dbReference type="ARBA" id="ARBA00023159"/>
    </source>
</evidence>
<evidence type="ECO:0000256" key="2">
    <source>
        <dbReference type="ARBA" id="ARBA00022737"/>
    </source>
</evidence>
<keyword evidence="4" id="KW-0156">Chromatin regulator</keyword>
<dbReference type="PROSITE" id="PS50014">
    <property type="entry name" value="BROMODOMAIN_2"/>
    <property type="match status" value="2"/>
</dbReference>
<evidence type="ECO:0000256" key="8">
    <source>
        <dbReference type="ARBA" id="ARBA00023117"/>
    </source>
</evidence>
<feature type="compositionally biased region" description="Polar residues" evidence="18">
    <location>
        <begin position="220"/>
        <end position="234"/>
    </location>
</feature>
<comment type="similarity">
    <text evidence="15">Belongs to the BET family.</text>
</comment>
<evidence type="ECO:0000256" key="5">
    <source>
        <dbReference type="ARBA" id="ARBA00022871"/>
    </source>
</evidence>
<feature type="compositionally biased region" description="Basic residues" evidence="18">
    <location>
        <begin position="450"/>
        <end position="463"/>
    </location>
</feature>
<dbReference type="GO" id="GO:0010628">
    <property type="term" value="P:positive regulation of gene expression"/>
    <property type="evidence" value="ECO:0007669"/>
    <property type="project" value="Ensembl"/>
</dbReference>
<dbReference type="Pfam" id="PF17105">
    <property type="entry name" value="BRD4_CDT"/>
    <property type="match status" value="1"/>
</dbReference>
<dbReference type="CDD" id="cd05498">
    <property type="entry name" value="Bromo_Brdt_II_like"/>
    <property type="match status" value="1"/>
</dbReference>
<dbReference type="Pfam" id="PF00439">
    <property type="entry name" value="Bromodomain"/>
    <property type="match status" value="2"/>
</dbReference>
<evidence type="ECO:0000256" key="7">
    <source>
        <dbReference type="ARBA" id="ARBA00023054"/>
    </source>
</evidence>
<feature type="region of interest" description="Disordered" evidence="18">
    <location>
        <begin position="212"/>
        <end position="234"/>
    </location>
</feature>
<dbReference type="InParanoid" id="A0A7N5JP06"/>
<comment type="subunit">
    <text evidence="16">Homodimer. Interacts with E2F1. Interacts with (acetylated) STAT3; promoting STAT3 recruitment to chromatin. Interacts with CTCF; promoting BRD2 recruitment to chromatin.</text>
</comment>
<keyword evidence="3" id="KW-0221">Differentiation</keyword>
<keyword evidence="7" id="KW-0175">Coiled coil</keyword>
<feature type="domain" description="NET" evidence="20">
    <location>
        <begin position="503"/>
        <end position="585"/>
    </location>
</feature>
<feature type="compositionally biased region" description="Low complexity" evidence="18">
    <location>
        <begin position="641"/>
        <end position="666"/>
    </location>
</feature>
<reference evidence="21" key="2">
    <citation type="submission" date="2025-08" db="UniProtKB">
        <authorList>
            <consortium name="Ensembl"/>
        </authorList>
    </citation>
    <scope>IDENTIFICATION</scope>
</reference>
<dbReference type="GO" id="GO:0005634">
    <property type="term" value="C:nucleus"/>
    <property type="evidence" value="ECO:0007669"/>
    <property type="project" value="UniProtKB-SubCell"/>
</dbReference>
<dbReference type="InterPro" id="IPR050935">
    <property type="entry name" value="Bromo_chromatin_reader"/>
</dbReference>
<evidence type="ECO:0000256" key="18">
    <source>
        <dbReference type="SAM" id="MobiDB-lite"/>
    </source>
</evidence>
<sequence length="942" mass="107629">MSLSSRQTAIVNPPPPEYINTKKNGRLTNQLQYLQKVVLKALWKHSFSWPFQQPVDAVKLKLPDYYTIIKTPMDLNTIKKRLEHKYYVKASECIADFNIMFSNCYLYNKPGDDIVLMAQALEKLFRQKLSQMPQEEQIVGGKERVKKGKTEGIQHNVAVPSVKEKQSPKTLGKVFKPQVIPSVFPETSICPSNMAQDTPLNSTSQTVAQVTRGVKRKADTTTPTTSVVKASGDSSPMLAEKKSVKIPPIKENVLKTVLPDSQQQCKVVKNVKVTEQLRHCSEILKEMLAKKHLSYAWPFYNPVDVNALGLHNYYDIVKNPMDLGTIKGKMDNQEYKDAYEFAADVRLMFMNCYKYNPPDHEVVTMARMLQDVFEMHFANIPDEPLESMPVCYIKTDTTEILGRESNSEASSEDNSSGDSEDERVQRLAKLQEQLKAVHQQLQVLSQVPFRKLKKKNKSKREKKKEKANNREENPRKKFKQVKLKEKSKSNQPKKRKQQVFALKPEDEVNAKPMNYDEKRQLSLDINKLPGDKLGRVVHIIQSREPCLRNSNPDEIEIDFETLKASTLRELEKYVAACLRKRPLKPHGKKITKSKEEFHSQKKQELEKRLLDVNNQLNSRKCHTKPEKTQSSKAIGSGSRLSESSSSSTSSSSETESSSSDSSSSDSSDSESEMCPKFTGVEQNDSPKEQVMKMKKEYILPLRIQSSLQDKAFAKTTHVCQTSYSCETSPKHHQLAFNHQELEHLQSVKNISPLQILPSSGDSEQHLNGLTVVPQSGDNDPAVLESECHVPVQKDIKIKNADSWKSLGKPVKTSGVMKSSDELFNQFRKAAIEKEVKAQTQELIRKHLEQNTKEPKILQENQRDLGFTQESFSNKTQNQYLGEEQKEHQQSSEAQDKYKLWLLKDRNLAREKEQERRRREAMAGTIDMTLQSDIMTMFENNFD</sequence>
<dbReference type="PROSITE" id="PS00633">
    <property type="entry name" value="BROMODOMAIN_1"/>
    <property type="match status" value="2"/>
</dbReference>
<dbReference type="FunFam" id="1.20.920.10:FF:000003">
    <property type="entry name" value="Bromodomain-containing protein 2"/>
    <property type="match status" value="1"/>
</dbReference>
<dbReference type="PRINTS" id="PR00503">
    <property type="entry name" value="BROMODOMAIN"/>
</dbReference>
<dbReference type="InterPro" id="IPR027353">
    <property type="entry name" value="NET_dom"/>
</dbReference>
<dbReference type="InterPro" id="IPR038336">
    <property type="entry name" value="NET_sf"/>
</dbReference>
<feature type="compositionally biased region" description="Low complexity" evidence="18">
    <location>
        <begin position="407"/>
        <end position="417"/>
    </location>
</feature>
<dbReference type="GO" id="GO:0007141">
    <property type="term" value="P:male meiosis I"/>
    <property type="evidence" value="ECO:0007669"/>
    <property type="project" value="Ensembl"/>
</dbReference>
<dbReference type="Gene3D" id="1.20.1270.220">
    <property type="match status" value="1"/>
</dbReference>
<dbReference type="FunFam" id="1.20.920.10:FF:000002">
    <property type="entry name" value="Bromodomain-containing protein 4"/>
    <property type="match status" value="1"/>
</dbReference>
<dbReference type="InterPro" id="IPR001487">
    <property type="entry name" value="Bromodomain"/>
</dbReference>
<keyword evidence="22" id="KW-1185">Reference proteome</keyword>
<feature type="compositionally biased region" description="Basic and acidic residues" evidence="18">
    <location>
        <begin position="464"/>
        <end position="475"/>
    </location>
</feature>
<evidence type="ECO:0000313" key="21">
    <source>
        <dbReference type="Ensembl" id="ENSAMEP00000028322.1"/>
    </source>
</evidence>
<keyword evidence="11" id="KW-0539">Nucleus</keyword>
<accession>A0A7N5JP06</accession>
<evidence type="ECO:0000256" key="11">
    <source>
        <dbReference type="ARBA" id="ARBA00023242"/>
    </source>
</evidence>
<keyword evidence="8 17" id="KW-0103">Bromodomain</keyword>
<dbReference type="InterPro" id="IPR043508">
    <property type="entry name" value="Bromo_Brdt_I"/>
</dbReference>
<evidence type="ECO:0000259" key="19">
    <source>
        <dbReference type="PROSITE" id="PS50014"/>
    </source>
</evidence>
<evidence type="ECO:0000256" key="12">
    <source>
        <dbReference type="ARBA" id="ARBA00023254"/>
    </source>
</evidence>
<evidence type="ECO:0000256" key="3">
    <source>
        <dbReference type="ARBA" id="ARBA00022782"/>
    </source>
</evidence>
<dbReference type="SUPFAM" id="SSF47370">
    <property type="entry name" value="Bromodomain"/>
    <property type="match status" value="2"/>
</dbReference>
<dbReference type="GO" id="GO:0140008">
    <property type="term" value="F:histone H4 reader activity"/>
    <property type="evidence" value="ECO:0007669"/>
    <property type="project" value="Ensembl"/>
</dbReference>
<feature type="domain" description="Bromo" evidence="19">
    <location>
        <begin position="291"/>
        <end position="363"/>
    </location>
</feature>
<keyword evidence="6" id="KW-0805">Transcription regulation</keyword>
<dbReference type="GO" id="GO:0000785">
    <property type="term" value="C:chromatin"/>
    <property type="evidence" value="ECO:0007669"/>
    <property type="project" value="TreeGrafter"/>
</dbReference>
<evidence type="ECO:0000256" key="10">
    <source>
        <dbReference type="ARBA" id="ARBA00023163"/>
    </source>
</evidence>
<dbReference type="FunFam" id="1.20.1270.220:FF:000001">
    <property type="entry name" value="bromodomain-containing protein 2 isoform X1"/>
    <property type="match status" value="1"/>
</dbReference>
<evidence type="ECO:0000256" key="4">
    <source>
        <dbReference type="ARBA" id="ARBA00022853"/>
    </source>
</evidence>
<keyword evidence="9" id="KW-0010">Activator</keyword>
<keyword evidence="10" id="KW-0804">Transcription</keyword>
<dbReference type="Gene3D" id="1.20.920.10">
    <property type="entry name" value="Bromodomain-like"/>
    <property type="match status" value="2"/>
</dbReference>
<evidence type="ECO:0000313" key="22">
    <source>
        <dbReference type="Proteomes" id="UP000008912"/>
    </source>
</evidence>
<dbReference type="SMART" id="SM00297">
    <property type="entry name" value="BROMO"/>
    <property type="match status" value="2"/>
</dbReference>
<evidence type="ECO:0000256" key="6">
    <source>
        <dbReference type="ARBA" id="ARBA00023015"/>
    </source>
</evidence>
<dbReference type="InterPro" id="IPR031354">
    <property type="entry name" value="BRD4_CDT"/>
</dbReference>
<evidence type="ECO:0000256" key="14">
    <source>
        <dbReference type="ARBA" id="ARBA00040998"/>
    </source>
</evidence>
<feature type="region of interest" description="Disordered" evidence="18">
    <location>
        <begin position="402"/>
        <end position="425"/>
    </location>
</feature>
<dbReference type="Ensembl" id="ENSAMET00000028299.1">
    <property type="protein sequence ID" value="ENSAMEP00000028322.1"/>
    <property type="gene ID" value="ENSAMEG00000000536.2"/>
</dbReference>
<keyword evidence="12" id="KW-0469">Meiosis</keyword>
<feature type="region of interest" description="Disordered" evidence="18">
    <location>
        <begin position="615"/>
        <end position="688"/>
    </location>
</feature>
<dbReference type="GO" id="GO:0043484">
    <property type="term" value="P:regulation of RNA splicing"/>
    <property type="evidence" value="ECO:0007669"/>
    <property type="project" value="Ensembl"/>
</dbReference>
<dbReference type="GO" id="GO:0035092">
    <property type="term" value="P:sperm DNA condensation"/>
    <property type="evidence" value="ECO:0007669"/>
    <property type="project" value="Ensembl"/>
</dbReference>
<dbReference type="InterPro" id="IPR018359">
    <property type="entry name" value="Bromodomain_CS"/>
</dbReference>
<keyword evidence="2" id="KW-0677">Repeat</keyword>
<dbReference type="InterPro" id="IPR036427">
    <property type="entry name" value="Bromodomain-like_sf"/>
</dbReference>
<dbReference type="PANTHER" id="PTHR22880:SF175">
    <property type="entry name" value="BROMODOMAIN TESTIS-SPECIFIC PROTEIN"/>
    <property type="match status" value="1"/>
</dbReference>
<proteinExistence type="inferred from homology"/>
<dbReference type="GO" id="GO:0006355">
    <property type="term" value="P:regulation of DNA-templated transcription"/>
    <property type="evidence" value="ECO:0007669"/>
    <property type="project" value="Ensembl"/>
</dbReference>
<feature type="region of interest" description="Disordered" evidence="18">
    <location>
        <begin position="447"/>
        <end position="499"/>
    </location>
</feature>
<evidence type="ECO:0000256" key="15">
    <source>
        <dbReference type="ARBA" id="ARBA00044509"/>
    </source>
</evidence>
<keyword evidence="5" id="KW-0744">Spermatogenesis</keyword>
<evidence type="ECO:0000256" key="16">
    <source>
        <dbReference type="ARBA" id="ARBA00046861"/>
    </source>
</evidence>
<evidence type="ECO:0000259" key="20">
    <source>
        <dbReference type="PROSITE" id="PS51525"/>
    </source>
</evidence>
<evidence type="ECO:0000256" key="1">
    <source>
        <dbReference type="ARBA" id="ARBA00004123"/>
    </source>
</evidence>
<dbReference type="AlphaFoldDB" id="A0A7N5JP06"/>
<feature type="domain" description="Bromo" evidence="19">
    <location>
        <begin position="43"/>
        <end position="115"/>
    </location>
</feature>